<keyword evidence="6 8" id="KW-0472">Membrane</keyword>
<evidence type="ECO:0000256" key="3">
    <source>
        <dbReference type="ARBA" id="ARBA00022475"/>
    </source>
</evidence>
<protein>
    <submittedName>
        <fullName evidence="9">ExbD/TolR family protein</fullName>
    </submittedName>
</protein>
<keyword evidence="7" id="KW-0813">Transport</keyword>
<dbReference type="InterPro" id="IPR003400">
    <property type="entry name" value="ExbD"/>
</dbReference>
<proteinExistence type="inferred from homology"/>
<keyword evidence="4 7" id="KW-0812">Transmembrane</keyword>
<evidence type="ECO:0000256" key="4">
    <source>
        <dbReference type="ARBA" id="ARBA00022692"/>
    </source>
</evidence>
<evidence type="ECO:0000256" key="1">
    <source>
        <dbReference type="ARBA" id="ARBA00004162"/>
    </source>
</evidence>
<reference evidence="9 10" key="1">
    <citation type="submission" date="2024-08" db="EMBL/GenBank/DDBJ databases">
        <title>Sulfate-reducing bacteria isolated from formation water of the oil field in Kazakhstan and description of Pseudodesulfovibrio sp.</title>
        <authorList>
            <person name="Bidzhieva S.K."/>
            <person name="Tourova T.P."/>
            <person name="Grouzdev D.S."/>
            <person name="Beletsky A.V."/>
            <person name="Sokolova D.S."/>
            <person name="Samigullina S.R."/>
            <person name="Poltaraus A.B."/>
            <person name="Avtukh A.N."/>
            <person name="Tereshina V.M."/>
            <person name="Zhaparov N.S."/>
            <person name="Mardanov A.V."/>
            <person name="Nazina T.N."/>
        </authorList>
    </citation>
    <scope>NUCLEOTIDE SEQUENCE [LARGE SCALE GENOMIC DNA]</scope>
    <source>
        <strain evidence="9 10">9FUS</strain>
    </source>
</reference>
<keyword evidence="5 8" id="KW-1133">Transmembrane helix</keyword>
<feature type="transmembrane region" description="Helical" evidence="8">
    <location>
        <begin position="20"/>
        <end position="38"/>
    </location>
</feature>
<dbReference type="Gene3D" id="3.30.420.270">
    <property type="match status" value="1"/>
</dbReference>
<gene>
    <name evidence="9" type="ORF">AB6M95_05725</name>
</gene>
<dbReference type="EMBL" id="JBGLYH010000011">
    <property type="protein sequence ID" value="MEZ7196240.1"/>
    <property type="molecule type" value="Genomic_DNA"/>
</dbReference>
<keyword evidence="10" id="KW-1185">Reference proteome</keyword>
<dbReference type="PANTHER" id="PTHR30558">
    <property type="entry name" value="EXBD MEMBRANE COMPONENT OF PMF-DRIVEN MACROMOLECULE IMPORT SYSTEM"/>
    <property type="match status" value="1"/>
</dbReference>
<comment type="similarity">
    <text evidence="2 7">Belongs to the ExbD/TolR family.</text>
</comment>
<evidence type="ECO:0000313" key="9">
    <source>
        <dbReference type="EMBL" id="MEZ7196240.1"/>
    </source>
</evidence>
<evidence type="ECO:0000256" key="5">
    <source>
        <dbReference type="ARBA" id="ARBA00022989"/>
    </source>
</evidence>
<evidence type="ECO:0000313" key="10">
    <source>
        <dbReference type="Proteomes" id="UP001568698"/>
    </source>
</evidence>
<keyword evidence="3" id="KW-1003">Cell membrane</keyword>
<keyword evidence="7" id="KW-0653">Protein transport</keyword>
<dbReference type="Proteomes" id="UP001568698">
    <property type="component" value="Unassembled WGS sequence"/>
</dbReference>
<evidence type="ECO:0000256" key="6">
    <source>
        <dbReference type="ARBA" id="ARBA00023136"/>
    </source>
</evidence>
<comment type="subcellular location">
    <subcellularLocation>
        <location evidence="1">Cell membrane</location>
        <topology evidence="1">Single-pass membrane protein</topology>
    </subcellularLocation>
    <subcellularLocation>
        <location evidence="7">Cell membrane</location>
        <topology evidence="7">Single-pass type II membrane protein</topology>
    </subcellularLocation>
</comment>
<name>A0ABV4K2J3_9BACT</name>
<evidence type="ECO:0000256" key="7">
    <source>
        <dbReference type="RuleBase" id="RU003879"/>
    </source>
</evidence>
<evidence type="ECO:0000256" key="2">
    <source>
        <dbReference type="ARBA" id="ARBA00005811"/>
    </source>
</evidence>
<accession>A0ABV4K2J3</accession>
<dbReference type="Pfam" id="PF02472">
    <property type="entry name" value="ExbD"/>
    <property type="match status" value="1"/>
</dbReference>
<evidence type="ECO:0000256" key="8">
    <source>
        <dbReference type="SAM" id="Phobius"/>
    </source>
</evidence>
<dbReference type="PANTHER" id="PTHR30558:SF13">
    <property type="entry name" value="BIOPOLYMER TRANSPORT PROTEIN EXBD2"/>
    <property type="match status" value="1"/>
</dbReference>
<comment type="caution">
    <text evidence="9">The sequence shown here is derived from an EMBL/GenBank/DDBJ whole genome shotgun (WGS) entry which is preliminary data.</text>
</comment>
<dbReference type="RefSeq" id="WP_371385778.1">
    <property type="nucleotide sequence ID" value="NZ_JBGLYH010000011.1"/>
</dbReference>
<organism evidence="9 10">
    <name type="scientific">Pseudodesulfovibrio karagichevae</name>
    <dbReference type="NCBI Taxonomy" id="3239305"/>
    <lineage>
        <taxon>Bacteria</taxon>
        <taxon>Pseudomonadati</taxon>
        <taxon>Thermodesulfobacteriota</taxon>
        <taxon>Desulfovibrionia</taxon>
        <taxon>Desulfovibrionales</taxon>
        <taxon>Desulfovibrionaceae</taxon>
    </lineage>
</organism>
<sequence>MRILRRIQRDESVDINVAPMVDMIFILLIFFLATASFVRESGLDVQRPAAASAKTSADEALIIGVSASGAVAIEGERLDIRALRPRMERFVAERPAGAVVVVADRDCPTGVTVRVLDACRLAGVRSVSLGARSVEDGAGYGPATGGTAP</sequence>